<protein>
    <submittedName>
        <fullName evidence="2">Uncharacterized protein</fullName>
    </submittedName>
</protein>
<keyword evidence="3" id="KW-1185">Reference proteome</keyword>
<gene>
    <name evidence="2" type="ORF">POPTR_002G017300</name>
</gene>
<evidence type="ECO:0000256" key="1">
    <source>
        <dbReference type="SAM" id="MobiDB-lite"/>
    </source>
</evidence>
<name>A0A2K2BBY3_POPTR</name>
<feature type="region of interest" description="Disordered" evidence="1">
    <location>
        <begin position="1"/>
        <end position="20"/>
    </location>
</feature>
<sequence>MPCPRKGHPLPPSHRSDSNNKKNIIYCNVVKALLDCRQDANNKESIILITFRILLIWLINPMNFKVQCLM</sequence>
<dbReference type="EMBL" id="CM009291">
    <property type="protein sequence ID" value="PNT47282.1"/>
    <property type="molecule type" value="Genomic_DNA"/>
</dbReference>
<dbReference type="Proteomes" id="UP000006729">
    <property type="component" value="Chromosome 2"/>
</dbReference>
<dbReference type="AlphaFoldDB" id="A0A2K2BBY3"/>
<organism evidence="2 3">
    <name type="scientific">Populus trichocarpa</name>
    <name type="common">Western balsam poplar</name>
    <name type="synonym">Populus balsamifera subsp. trichocarpa</name>
    <dbReference type="NCBI Taxonomy" id="3694"/>
    <lineage>
        <taxon>Eukaryota</taxon>
        <taxon>Viridiplantae</taxon>
        <taxon>Streptophyta</taxon>
        <taxon>Embryophyta</taxon>
        <taxon>Tracheophyta</taxon>
        <taxon>Spermatophyta</taxon>
        <taxon>Magnoliopsida</taxon>
        <taxon>eudicotyledons</taxon>
        <taxon>Gunneridae</taxon>
        <taxon>Pentapetalae</taxon>
        <taxon>rosids</taxon>
        <taxon>fabids</taxon>
        <taxon>Malpighiales</taxon>
        <taxon>Salicaceae</taxon>
        <taxon>Saliceae</taxon>
        <taxon>Populus</taxon>
    </lineage>
</organism>
<dbReference type="InParanoid" id="A0A2K2BBY3"/>
<evidence type="ECO:0000313" key="2">
    <source>
        <dbReference type="EMBL" id="PNT47282.1"/>
    </source>
</evidence>
<reference evidence="2 3" key="1">
    <citation type="journal article" date="2006" name="Science">
        <title>The genome of black cottonwood, Populus trichocarpa (Torr. &amp; Gray).</title>
        <authorList>
            <person name="Tuskan G.A."/>
            <person name="Difazio S."/>
            <person name="Jansson S."/>
            <person name="Bohlmann J."/>
            <person name="Grigoriev I."/>
            <person name="Hellsten U."/>
            <person name="Putnam N."/>
            <person name="Ralph S."/>
            <person name="Rombauts S."/>
            <person name="Salamov A."/>
            <person name="Schein J."/>
            <person name="Sterck L."/>
            <person name="Aerts A."/>
            <person name="Bhalerao R.R."/>
            <person name="Bhalerao R.P."/>
            <person name="Blaudez D."/>
            <person name="Boerjan W."/>
            <person name="Brun A."/>
            <person name="Brunner A."/>
            <person name="Busov V."/>
            <person name="Campbell M."/>
            <person name="Carlson J."/>
            <person name="Chalot M."/>
            <person name="Chapman J."/>
            <person name="Chen G.L."/>
            <person name="Cooper D."/>
            <person name="Coutinho P.M."/>
            <person name="Couturier J."/>
            <person name="Covert S."/>
            <person name="Cronk Q."/>
            <person name="Cunningham R."/>
            <person name="Davis J."/>
            <person name="Degroeve S."/>
            <person name="Dejardin A."/>
            <person name="Depamphilis C."/>
            <person name="Detter J."/>
            <person name="Dirks B."/>
            <person name="Dubchak I."/>
            <person name="Duplessis S."/>
            <person name="Ehlting J."/>
            <person name="Ellis B."/>
            <person name="Gendler K."/>
            <person name="Goodstein D."/>
            <person name="Gribskov M."/>
            <person name="Grimwood J."/>
            <person name="Groover A."/>
            <person name="Gunter L."/>
            <person name="Hamberger B."/>
            <person name="Heinze B."/>
            <person name="Helariutta Y."/>
            <person name="Henrissat B."/>
            <person name="Holligan D."/>
            <person name="Holt R."/>
            <person name="Huang W."/>
            <person name="Islam-Faridi N."/>
            <person name="Jones S."/>
            <person name="Jones-Rhoades M."/>
            <person name="Jorgensen R."/>
            <person name="Joshi C."/>
            <person name="Kangasjarvi J."/>
            <person name="Karlsson J."/>
            <person name="Kelleher C."/>
            <person name="Kirkpatrick R."/>
            <person name="Kirst M."/>
            <person name="Kohler A."/>
            <person name="Kalluri U."/>
            <person name="Larimer F."/>
            <person name="Leebens-Mack J."/>
            <person name="Leple J.C."/>
            <person name="Locascio P."/>
            <person name="Lou Y."/>
            <person name="Lucas S."/>
            <person name="Martin F."/>
            <person name="Montanini B."/>
            <person name="Napoli C."/>
            <person name="Nelson D.R."/>
            <person name="Nelson C."/>
            <person name="Nieminen K."/>
            <person name="Nilsson O."/>
            <person name="Pereda V."/>
            <person name="Peter G."/>
            <person name="Philippe R."/>
            <person name="Pilate G."/>
            <person name="Poliakov A."/>
            <person name="Razumovskaya J."/>
            <person name="Richardson P."/>
            <person name="Rinaldi C."/>
            <person name="Ritland K."/>
            <person name="Rouze P."/>
            <person name="Ryaboy D."/>
            <person name="Schmutz J."/>
            <person name="Schrader J."/>
            <person name="Segerman B."/>
            <person name="Shin H."/>
            <person name="Siddiqui A."/>
            <person name="Sterky F."/>
            <person name="Terry A."/>
            <person name="Tsai C.J."/>
            <person name="Uberbacher E."/>
            <person name="Unneberg P."/>
            <person name="Vahala J."/>
            <person name="Wall K."/>
            <person name="Wessler S."/>
            <person name="Yang G."/>
            <person name="Yin T."/>
            <person name="Douglas C."/>
            <person name="Marra M."/>
            <person name="Sandberg G."/>
            <person name="Van de Peer Y."/>
            <person name="Rokhsar D."/>
        </authorList>
    </citation>
    <scope>NUCLEOTIDE SEQUENCE [LARGE SCALE GENOMIC DNA]</scope>
    <source>
        <strain evidence="3">cv. Nisqually</strain>
    </source>
</reference>
<proteinExistence type="predicted"/>
<accession>A0A2K2BBY3</accession>
<evidence type="ECO:0000313" key="3">
    <source>
        <dbReference type="Proteomes" id="UP000006729"/>
    </source>
</evidence>